<reference evidence="1" key="1">
    <citation type="submission" date="2014-01" db="EMBL/GenBank/DDBJ databases">
        <authorList>
            <person name="Aslett M."/>
        </authorList>
    </citation>
    <scope>NUCLEOTIDE SEQUENCE</scope>
</reference>
<dbReference type="AlphaFoldDB" id="A0A077YZX1"/>
<accession>A0A077YZX1</accession>
<evidence type="ECO:0000313" key="1">
    <source>
        <dbReference type="EMBL" id="CDW51920.1"/>
    </source>
</evidence>
<evidence type="ECO:0000313" key="2">
    <source>
        <dbReference type="Proteomes" id="UP000030665"/>
    </source>
</evidence>
<sequence length="218" mass="24868">PYYIYFSIKINFILKAFSVDNRECPTGWSDWSRCLSTETRNIVQSLPAQCRATTLGIMLRRARAVVNPILKYYRQANITNRPCGMCLKQIRCSDQCSHAISNSPFGIRERFCANTDQSYACAIDEAYSYDPITHSCSAWPPKNEYLPPLTPQSVKTLLNNLKLLNCASVSAKCYCCCTPYKPDPWTAKCVITPCPTCTKNLVKLHRRHFCIKFPKRSI</sequence>
<feature type="non-terminal residue" evidence="1">
    <location>
        <position position="1"/>
    </location>
</feature>
<keyword evidence="2" id="KW-1185">Reference proteome</keyword>
<dbReference type="PANTHER" id="PTHR37443:SF1">
    <property type="entry name" value="PROTEIN CBG23797"/>
    <property type="match status" value="1"/>
</dbReference>
<protein>
    <submittedName>
        <fullName evidence="1">Uncharacterized protein</fullName>
    </submittedName>
</protein>
<dbReference type="InterPro" id="IPR040271">
    <property type="entry name" value="T19C3.2-like"/>
</dbReference>
<dbReference type="OrthoDB" id="5912015at2759"/>
<reference evidence="1" key="2">
    <citation type="submission" date="2014-03" db="EMBL/GenBank/DDBJ databases">
        <title>The whipworm genome and dual-species transcriptomics of an intimate host-pathogen interaction.</title>
        <authorList>
            <person name="Foth B.J."/>
            <person name="Tsai I.J."/>
            <person name="Reid A.J."/>
            <person name="Bancroft A.J."/>
            <person name="Nichol S."/>
            <person name="Tracey A."/>
            <person name="Holroyd N."/>
            <person name="Cotton J.A."/>
            <person name="Stanley E.J."/>
            <person name="Zarowiecki M."/>
            <person name="Liu J.Z."/>
            <person name="Huckvale T."/>
            <person name="Cooper P.J."/>
            <person name="Grencis R.K."/>
            <person name="Berriman M."/>
        </authorList>
    </citation>
    <scope>NUCLEOTIDE SEQUENCE [LARGE SCALE GENOMIC DNA]</scope>
</reference>
<dbReference type="EMBL" id="HG805812">
    <property type="protein sequence ID" value="CDW51920.1"/>
    <property type="molecule type" value="Genomic_DNA"/>
</dbReference>
<organism evidence="1 2">
    <name type="scientific">Trichuris trichiura</name>
    <name type="common">Whipworm</name>
    <name type="synonym">Trichocephalus trichiurus</name>
    <dbReference type="NCBI Taxonomy" id="36087"/>
    <lineage>
        <taxon>Eukaryota</taxon>
        <taxon>Metazoa</taxon>
        <taxon>Ecdysozoa</taxon>
        <taxon>Nematoda</taxon>
        <taxon>Enoplea</taxon>
        <taxon>Dorylaimia</taxon>
        <taxon>Trichinellida</taxon>
        <taxon>Trichuridae</taxon>
        <taxon>Trichuris</taxon>
    </lineage>
</organism>
<gene>
    <name evidence="1" type="ORF">TTRE_0000017901</name>
</gene>
<dbReference type="PANTHER" id="PTHR37443">
    <property type="entry name" value="PROTEIN CBG09852-RELATED"/>
    <property type="match status" value="1"/>
</dbReference>
<proteinExistence type="predicted"/>
<name>A0A077YZX1_TRITR</name>
<dbReference type="Proteomes" id="UP000030665">
    <property type="component" value="Unassembled WGS sequence"/>
</dbReference>